<dbReference type="PANTHER" id="PTHR43244:SF1">
    <property type="entry name" value="5,10-METHYLENETETRAHYDROMETHANOPTERIN REDUCTASE"/>
    <property type="match status" value="1"/>
</dbReference>
<reference evidence="3 4" key="1">
    <citation type="submission" date="2020-03" db="EMBL/GenBank/DDBJ databases">
        <title>Whole genome shotgun sequence of Phytohabitans suffuscus NBRC 105367.</title>
        <authorList>
            <person name="Komaki H."/>
            <person name="Tamura T."/>
        </authorList>
    </citation>
    <scope>NUCLEOTIDE SEQUENCE [LARGE SCALE GENOMIC DNA]</scope>
    <source>
        <strain evidence="3 4">NBRC 105367</strain>
    </source>
</reference>
<dbReference type="InterPro" id="IPR050564">
    <property type="entry name" value="F420-G6PD/mer"/>
</dbReference>
<feature type="domain" description="Luciferase-like" evidence="2">
    <location>
        <begin position="19"/>
        <end position="247"/>
    </location>
</feature>
<evidence type="ECO:0000313" key="3">
    <source>
        <dbReference type="EMBL" id="BCB83278.1"/>
    </source>
</evidence>
<dbReference type="Gene3D" id="3.20.20.30">
    <property type="entry name" value="Luciferase-like domain"/>
    <property type="match status" value="1"/>
</dbReference>
<sequence>MTVEVAAPRGGPERVRAGIVILPDQRWSAAAGRWRRAEEYGFAHAWTYDHLGWRDLVDGPWFDAVPTLSAAAGVTSRIRLGTMVASPNFRHPAHFAREVTALDDICGGRLTIGVGGGGVAGFDNTVLGGEALAPRERVDRFTEFLEVLDPLLRGEPVTYRGRYYTAVDARGTPGCVQAPRVPLVLAALGPRSMRLVARFGAGWVTTVGRMESLEDWWRAAAGSVARFEDVVSAAGRDPSTVDRYVSLDSAPVYSLSSAGYYAEAVGRAAACGFTDVLSHWPRASSWYAGDEAVLEEVAGGVLPTLGG</sequence>
<name>A0A6F8YBB5_9ACTN</name>
<organism evidence="3 4">
    <name type="scientific">Phytohabitans suffuscus</name>
    <dbReference type="NCBI Taxonomy" id="624315"/>
    <lineage>
        <taxon>Bacteria</taxon>
        <taxon>Bacillati</taxon>
        <taxon>Actinomycetota</taxon>
        <taxon>Actinomycetes</taxon>
        <taxon>Micromonosporales</taxon>
        <taxon>Micromonosporaceae</taxon>
    </lineage>
</organism>
<reference evidence="3 4" key="2">
    <citation type="submission" date="2020-03" db="EMBL/GenBank/DDBJ databases">
        <authorList>
            <person name="Ichikawa N."/>
            <person name="Kimura A."/>
            <person name="Kitahashi Y."/>
            <person name="Uohara A."/>
        </authorList>
    </citation>
    <scope>NUCLEOTIDE SEQUENCE [LARGE SCALE GENOMIC DNA]</scope>
    <source>
        <strain evidence="3 4">NBRC 105367</strain>
    </source>
</reference>
<evidence type="ECO:0000259" key="2">
    <source>
        <dbReference type="Pfam" id="PF00296"/>
    </source>
</evidence>
<evidence type="ECO:0000313" key="4">
    <source>
        <dbReference type="Proteomes" id="UP000503011"/>
    </source>
</evidence>
<keyword evidence="4" id="KW-1185">Reference proteome</keyword>
<protein>
    <submittedName>
        <fullName evidence="3">Luciferase</fullName>
    </submittedName>
</protein>
<gene>
    <name evidence="3" type="ORF">Psuf_005910</name>
</gene>
<dbReference type="GO" id="GO:0016705">
    <property type="term" value="F:oxidoreductase activity, acting on paired donors, with incorporation or reduction of molecular oxygen"/>
    <property type="evidence" value="ECO:0007669"/>
    <property type="project" value="InterPro"/>
</dbReference>
<dbReference type="InterPro" id="IPR036661">
    <property type="entry name" value="Luciferase-like_sf"/>
</dbReference>
<evidence type="ECO:0000256" key="1">
    <source>
        <dbReference type="ARBA" id="ARBA00023002"/>
    </source>
</evidence>
<accession>A0A6F8YBB5</accession>
<proteinExistence type="predicted"/>
<dbReference type="SUPFAM" id="SSF51679">
    <property type="entry name" value="Bacterial luciferase-like"/>
    <property type="match status" value="1"/>
</dbReference>
<keyword evidence="1" id="KW-0560">Oxidoreductase</keyword>
<dbReference type="InterPro" id="IPR011251">
    <property type="entry name" value="Luciferase-like_dom"/>
</dbReference>
<dbReference type="EMBL" id="AP022871">
    <property type="protein sequence ID" value="BCB83278.1"/>
    <property type="molecule type" value="Genomic_DNA"/>
</dbReference>
<dbReference type="Proteomes" id="UP000503011">
    <property type="component" value="Chromosome"/>
</dbReference>
<dbReference type="PANTHER" id="PTHR43244">
    <property type="match status" value="1"/>
</dbReference>
<dbReference type="KEGG" id="psuu:Psuf_005910"/>
<dbReference type="Pfam" id="PF00296">
    <property type="entry name" value="Bac_luciferase"/>
    <property type="match status" value="1"/>
</dbReference>
<dbReference type="AlphaFoldDB" id="A0A6F8YBB5"/>